<dbReference type="EMBL" id="QPFP01000063">
    <property type="protein sequence ID" value="TEB24775.1"/>
    <property type="molecule type" value="Genomic_DNA"/>
</dbReference>
<name>A0A4Y7SSE0_COPMI</name>
<dbReference type="Proteomes" id="UP000298030">
    <property type="component" value="Unassembled WGS sequence"/>
</dbReference>
<protein>
    <submittedName>
        <fullName evidence="1">Uncharacterized protein</fullName>
    </submittedName>
</protein>
<dbReference type="AlphaFoldDB" id="A0A4Y7SSE0"/>
<organism evidence="1 2">
    <name type="scientific">Coprinellus micaceus</name>
    <name type="common">Glistening ink-cap mushroom</name>
    <name type="synonym">Coprinus micaceus</name>
    <dbReference type="NCBI Taxonomy" id="71717"/>
    <lineage>
        <taxon>Eukaryota</taxon>
        <taxon>Fungi</taxon>
        <taxon>Dikarya</taxon>
        <taxon>Basidiomycota</taxon>
        <taxon>Agaricomycotina</taxon>
        <taxon>Agaricomycetes</taxon>
        <taxon>Agaricomycetidae</taxon>
        <taxon>Agaricales</taxon>
        <taxon>Agaricineae</taxon>
        <taxon>Psathyrellaceae</taxon>
        <taxon>Coprinellus</taxon>
    </lineage>
</organism>
<reference evidence="1 2" key="1">
    <citation type="journal article" date="2019" name="Nat. Ecol. Evol.">
        <title>Megaphylogeny resolves global patterns of mushroom evolution.</title>
        <authorList>
            <person name="Varga T."/>
            <person name="Krizsan K."/>
            <person name="Foldi C."/>
            <person name="Dima B."/>
            <person name="Sanchez-Garcia M."/>
            <person name="Sanchez-Ramirez S."/>
            <person name="Szollosi G.J."/>
            <person name="Szarkandi J.G."/>
            <person name="Papp V."/>
            <person name="Albert L."/>
            <person name="Andreopoulos W."/>
            <person name="Angelini C."/>
            <person name="Antonin V."/>
            <person name="Barry K.W."/>
            <person name="Bougher N.L."/>
            <person name="Buchanan P."/>
            <person name="Buyck B."/>
            <person name="Bense V."/>
            <person name="Catcheside P."/>
            <person name="Chovatia M."/>
            <person name="Cooper J."/>
            <person name="Damon W."/>
            <person name="Desjardin D."/>
            <person name="Finy P."/>
            <person name="Geml J."/>
            <person name="Haridas S."/>
            <person name="Hughes K."/>
            <person name="Justo A."/>
            <person name="Karasinski D."/>
            <person name="Kautmanova I."/>
            <person name="Kiss B."/>
            <person name="Kocsube S."/>
            <person name="Kotiranta H."/>
            <person name="LaButti K.M."/>
            <person name="Lechner B.E."/>
            <person name="Liimatainen K."/>
            <person name="Lipzen A."/>
            <person name="Lukacs Z."/>
            <person name="Mihaltcheva S."/>
            <person name="Morgado L.N."/>
            <person name="Niskanen T."/>
            <person name="Noordeloos M.E."/>
            <person name="Ohm R.A."/>
            <person name="Ortiz-Santana B."/>
            <person name="Ovrebo C."/>
            <person name="Racz N."/>
            <person name="Riley R."/>
            <person name="Savchenko A."/>
            <person name="Shiryaev A."/>
            <person name="Soop K."/>
            <person name="Spirin V."/>
            <person name="Szebenyi C."/>
            <person name="Tomsovsky M."/>
            <person name="Tulloss R.E."/>
            <person name="Uehling J."/>
            <person name="Grigoriev I.V."/>
            <person name="Vagvolgyi C."/>
            <person name="Papp T."/>
            <person name="Martin F.M."/>
            <person name="Miettinen O."/>
            <person name="Hibbett D.S."/>
            <person name="Nagy L.G."/>
        </authorList>
    </citation>
    <scope>NUCLEOTIDE SEQUENCE [LARGE SCALE GENOMIC DNA]</scope>
    <source>
        <strain evidence="1 2">FP101781</strain>
    </source>
</reference>
<comment type="caution">
    <text evidence="1">The sequence shown here is derived from an EMBL/GenBank/DDBJ whole genome shotgun (WGS) entry which is preliminary data.</text>
</comment>
<accession>A0A4Y7SSE0</accession>
<keyword evidence="2" id="KW-1185">Reference proteome</keyword>
<evidence type="ECO:0000313" key="1">
    <source>
        <dbReference type="EMBL" id="TEB24775.1"/>
    </source>
</evidence>
<evidence type="ECO:0000313" key="2">
    <source>
        <dbReference type="Proteomes" id="UP000298030"/>
    </source>
</evidence>
<gene>
    <name evidence="1" type="ORF">FA13DRAFT_1777700</name>
</gene>
<sequence length="205" mass="22619">MSDFITPTLRIRKSCANIRDKAIALIAKRSSPTAVSCQTHIPPIPGLKRLYLVASKAGQTNYKMTAYRLEFLLTDFAPPSAKTRAEGILCEQVPKAIGITYLKAKLGNAVDLSNTYQIDEFIKGLWGSQILYPYMDRSCTVNEISATLKVYCDAFVVGHDQQGNPTGFFKLGNGAFLSQFLPILDLCGEELRSKEFRGIPPFTSA</sequence>
<proteinExistence type="predicted"/>